<protein>
    <submittedName>
        <fullName evidence="1">Uncharacterized protein</fullName>
    </submittedName>
</protein>
<dbReference type="AlphaFoldDB" id="A0A9D4UXK0"/>
<reference evidence="1" key="1">
    <citation type="submission" date="2021-01" db="EMBL/GenBank/DDBJ databases">
        <title>Adiantum capillus-veneris genome.</title>
        <authorList>
            <person name="Fang Y."/>
            <person name="Liao Q."/>
        </authorList>
    </citation>
    <scope>NUCLEOTIDE SEQUENCE</scope>
    <source>
        <strain evidence="1">H3</strain>
        <tissue evidence="1">Leaf</tissue>
    </source>
</reference>
<dbReference type="Proteomes" id="UP000886520">
    <property type="component" value="Chromosome 9"/>
</dbReference>
<evidence type="ECO:0000313" key="2">
    <source>
        <dbReference type="Proteomes" id="UP000886520"/>
    </source>
</evidence>
<dbReference type="EMBL" id="JABFUD020000009">
    <property type="protein sequence ID" value="KAI5075393.1"/>
    <property type="molecule type" value="Genomic_DNA"/>
</dbReference>
<proteinExistence type="predicted"/>
<evidence type="ECO:0000313" key="1">
    <source>
        <dbReference type="EMBL" id="KAI5075393.1"/>
    </source>
</evidence>
<comment type="caution">
    <text evidence="1">The sequence shown here is derived from an EMBL/GenBank/DDBJ whole genome shotgun (WGS) entry which is preliminary data.</text>
</comment>
<gene>
    <name evidence="1" type="ORF">GOP47_0009469</name>
</gene>
<dbReference type="PROSITE" id="PS51257">
    <property type="entry name" value="PROKAR_LIPOPROTEIN"/>
    <property type="match status" value="1"/>
</dbReference>
<organism evidence="1 2">
    <name type="scientific">Adiantum capillus-veneris</name>
    <name type="common">Maidenhair fern</name>
    <dbReference type="NCBI Taxonomy" id="13818"/>
    <lineage>
        <taxon>Eukaryota</taxon>
        <taxon>Viridiplantae</taxon>
        <taxon>Streptophyta</taxon>
        <taxon>Embryophyta</taxon>
        <taxon>Tracheophyta</taxon>
        <taxon>Polypodiopsida</taxon>
        <taxon>Polypodiidae</taxon>
        <taxon>Polypodiales</taxon>
        <taxon>Pteridineae</taxon>
        <taxon>Pteridaceae</taxon>
        <taxon>Vittarioideae</taxon>
        <taxon>Adiantum</taxon>
    </lineage>
</organism>
<keyword evidence="2" id="KW-1185">Reference proteome</keyword>
<accession>A0A9D4UXK0</accession>
<name>A0A9D4UXK0_ADICA</name>
<sequence>MEARLHDMTYIGKFVTQFMRYVVVLHFGFACDCLLWRRHGLESQGDWHNLLLADKKGAKVLRRAGSLSPLLAGGDEYLPRNGISNSTYIIEGAYVGYEPNSWSVKQGFNLWGHVSRHGRLLVIVSRSRQRTFATHY</sequence>